<proteinExistence type="predicted"/>
<keyword evidence="3" id="KW-1185">Reference proteome</keyword>
<gene>
    <name evidence="2" type="ORF">RS82_03481</name>
</gene>
<dbReference type="PATRIC" id="fig|69370.6.peg.3545"/>
<feature type="region of interest" description="Disordered" evidence="1">
    <location>
        <begin position="89"/>
        <end position="160"/>
    </location>
</feature>
<reference evidence="2 3" key="1">
    <citation type="submission" date="2015-02" db="EMBL/GenBank/DDBJ databases">
        <title>Draft genome sequences of ten Microbacterium spp. with emphasis on heavy metal contaminated environments.</title>
        <authorList>
            <person name="Corretto E."/>
        </authorList>
    </citation>
    <scope>NUCLEOTIDE SEQUENCE [LARGE SCALE GENOMIC DNA]</scope>
    <source>
        <strain evidence="2 3">DSM 8608</strain>
    </source>
</reference>
<dbReference type="AlphaFoldDB" id="A0A0M2H6F1"/>
<dbReference type="RefSeq" id="WP_211255960.1">
    <property type="nucleotide sequence ID" value="NZ_JYJA01000040.1"/>
</dbReference>
<name>A0A0M2H6F1_MICTR</name>
<evidence type="ECO:0000313" key="3">
    <source>
        <dbReference type="Proteomes" id="UP000034098"/>
    </source>
</evidence>
<evidence type="ECO:0000313" key="2">
    <source>
        <dbReference type="EMBL" id="KJL40157.1"/>
    </source>
</evidence>
<comment type="caution">
    <text evidence="2">The sequence shown here is derived from an EMBL/GenBank/DDBJ whole genome shotgun (WGS) entry which is preliminary data.</text>
</comment>
<organism evidence="2 3">
    <name type="scientific">Microbacterium trichothecenolyticum</name>
    <name type="common">Aureobacterium trichothecenolyticum</name>
    <dbReference type="NCBI Taxonomy" id="69370"/>
    <lineage>
        <taxon>Bacteria</taxon>
        <taxon>Bacillati</taxon>
        <taxon>Actinomycetota</taxon>
        <taxon>Actinomycetes</taxon>
        <taxon>Micrococcales</taxon>
        <taxon>Microbacteriaceae</taxon>
        <taxon>Microbacterium</taxon>
    </lineage>
</organism>
<dbReference type="Proteomes" id="UP000034098">
    <property type="component" value="Unassembled WGS sequence"/>
</dbReference>
<accession>A0A0M2H6F1</accession>
<evidence type="ECO:0000256" key="1">
    <source>
        <dbReference type="SAM" id="MobiDB-lite"/>
    </source>
</evidence>
<dbReference type="EMBL" id="JYJA01000040">
    <property type="protein sequence ID" value="KJL40157.1"/>
    <property type="molecule type" value="Genomic_DNA"/>
</dbReference>
<sequence length="176" mass="18646">MARIDLAASLGDARARVAAETPVEEREPAMFARLTRKDTRIRADQDAALTALARTVMRRRARKVERITENTLIRIAIDLLLSHADELRGSTEDELRKSVTSALRDLRTSDVAQSGPADATDSGSSDLRGSEGSGVPDLRVSDAPASVDAGPRQAAPGIADTVADGGLVFARAGVSR</sequence>
<protein>
    <submittedName>
        <fullName evidence="2">Uncharacterized protein</fullName>
    </submittedName>
</protein>